<dbReference type="Proteomes" id="UP000789920">
    <property type="component" value="Unassembled WGS sequence"/>
</dbReference>
<feature type="non-terminal residue" evidence="1">
    <location>
        <position position="1"/>
    </location>
</feature>
<dbReference type="EMBL" id="CAJVQC010072276">
    <property type="protein sequence ID" value="CAG8811361.1"/>
    <property type="molecule type" value="Genomic_DNA"/>
</dbReference>
<keyword evidence="2" id="KW-1185">Reference proteome</keyword>
<name>A0ACA9RU42_9GLOM</name>
<evidence type="ECO:0000313" key="1">
    <source>
        <dbReference type="EMBL" id="CAG8811361.1"/>
    </source>
</evidence>
<organism evidence="1 2">
    <name type="scientific">Racocetra persica</name>
    <dbReference type="NCBI Taxonomy" id="160502"/>
    <lineage>
        <taxon>Eukaryota</taxon>
        <taxon>Fungi</taxon>
        <taxon>Fungi incertae sedis</taxon>
        <taxon>Mucoromycota</taxon>
        <taxon>Glomeromycotina</taxon>
        <taxon>Glomeromycetes</taxon>
        <taxon>Diversisporales</taxon>
        <taxon>Gigasporaceae</taxon>
        <taxon>Racocetra</taxon>
    </lineage>
</organism>
<protein>
    <submittedName>
        <fullName evidence="1">32771_t:CDS:1</fullName>
    </submittedName>
</protein>
<comment type="caution">
    <text evidence="1">The sequence shown here is derived from an EMBL/GenBank/DDBJ whole genome shotgun (WGS) entry which is preliminary data.</text>
</comment>
<evidence type="ECO:0000313" key="2">
    <source>
        <dbReference type="Proteomes" id="UP000789920"/>
    </source>
</evidence>
<feature type="non-terminal residue" evidence="1">
    <location>
        <position position="163"/>
    </location>
</feature>
<accession>A0ACA9RU42</accession>
<sequence>MRNYIARFVYNQLDDSSPEEKNKQKTQMKRRIAKKLNKSNESELKEEELNESLYKIEIGEMILDSGLVAIFWKNIKSWWNGPAEEEGESSAEWDEKCPKCGIITYFANKKQRDEMWVGHGLKREVPPNQRGECVICHLEKDIWLISEIQSIENTSIVGDQTPL</sequence>
<proteinExistence type="predicted"/>
<reference evidence="1" key="1">
    <citation type="submission" date="2021-06" db="EMBL/GenBank/DDBJ databases">
        <authorList>
            <person name="Kallberg Y."/>
            <person name="Tangrot J."/>
            <person name="Rosling A."/>
        </authorList>
    </citation>
    <scope>NUCLEOTIDE SEQUENCE</scope>
    <source>
        <strain evidence="1">MA461A</strain>
    </source>
</reference>
<gene>
    <name evidence="1" type="ORF">RPERSI_LOCUS23288</name>
</gene>